<dbReference type="GO" id="GO:0008233">
    <property type="term" value="F:peptidase activity"/>
    <property type="evidence" value="ECO:0007669"/>
    <property type="project" value="UniProtKB-KW"/>
</dbReference>
<dbReference type="RefSeq" id="WP_051316557.1">
    <property type="nucleotide sequence ID" value="NZ_BMWS01000002.1"/>
</dbReference>
<evidence type="ECO:0000256" key="8">
    <source>
        <dbReference type="RuleBase" id="RU364100"/>
    </source>
</evidence>
<evidence type="ECO:0000256" key="4">
    <source>
        <dbReference type="ARBA" id="ARBA00022801"/>
    </source>
</evidence>
<dbReference type="InterPro" id="IPR036590">
    <property type="entry name" value="SRAP-like"/>
</dbReference>
<keyword evidence="3" id="KW-0227">DNA damage</keyword>
<dbReference type="Proteomes" id="UP000601108">
    <property type="component" value="Unassembled WGS sequence"/>
</dbReference>
<dbReference type="PANTHER" id="PTHR13604:SF0">
    <property type="entry name" value="ABASIC SITE PROCESSING PROTEIN HMCES"/>
    <property type="match status" value="1"/>
</dbReference>
<dbReference type="GO" id="GO:0106300">
    <property type="term" value="P:protein-DNA covalent cross-linking repair"/>
    <property type="evidence" value="ECO:0007669"/>
    <property type="project" value="InterPro"/>
</dbReference>
<proteinExistence type="inferred from homology"/>
<gene>
    <name evidence="9" type="ORF">GCM10007384_03110</name>
</gene>
<dbReference type="GO" id="GO:0016829">
    <property type="term" value="F:lyase activity"/>
    <property type="evidence" value="ECO:0007669"/>
    <property type="project" value="UniProtKB-KW"/>
</dbReference>
<name>A0A918JSX2_9FLAO</name>
<evidence type="ECO:0000256" key="5">
    <source>
        <dbReference type="ARBA" id="ARBA00023124"/>
    </source>
</evidence>
<comment type="similarity">
    <text evidence="1 8">Belongs to the SOS response-associated peptidase family.</text>
</comment>
<evidence type="ECO:0000256" key="1">
    <source>
        <dbReference type="ARBA" id="ARBA00008136"/>
    </source>
</evidence>
<keyword evidence="5" id="KW-0190">Covalent protein-DNA linkage</keyword>
<organism evidence="9 10">
    <name type="scientific">Aquimarina muelleri</name>
    <dbReference type="NCBI Taxonomy" id="279356"/>
    <lineage>
        <taxon>Bacteria</taxon>
        <taxon>Pseudomonadati</taxon>
        <taxon>Bacteroidota</taxon>
        <taxon>Flavobacteriia</taxon>
        <taxon>Flavobacteriales</taxon>
        <taxon>Flavobacteriaceae</taxon>
        <taxon>Aquimarina</taxon>
    </lineage>
</organism>
<keyword evidence="7" id="KW-0456">Lyase</keyword>
<dbReference type="PANTHER" id="PTHR13604">
    <property type="entry name" value="DC12-RELATED"/>
    <property type="match status" value="1"/>
</dbReference>
<keyword evidence="2 8" id="KW-0645">Protease</keyword>
<dbReference type="GO" id="GO:0006508">
    <property type="term" value="P:proteolysis"/>
    <property type="evidence" value="ECO:0007669"/>
    <property type="project" value="UniProtKB-KW"/>
</dbReference>
<dbReference type="SUPFAM" id="SSF143081">
    <property type="entry name" value="BB1717-like"/>
    <property type="match status" value="1"/>
</dbReference>
<dbReference type="EMBL" id="BMWS01000002">
    <property type="protein sequence ID" value="GGX04865.1"/>
    <property type="molecule type" value="Genomic_DNA"/>
</dbReference>
<dbReference type="Pfam" id="PF02586">
    <property type="entry name" value="SRAP"/>
    <property type="match status" value="1"/>
</dbReference>
<dbReference type="GO" id="GO:0003697">
    <property type="term" value="F:single-stranded DNA binding"/>
    <property type="evidence" value="ECO:0007669"/>
    <property type="project" value="InterPro"/>
</dbReference>
<evidence type="ECO:0000256" key="6">
    <source>
        <dbReference type="ARBA" id="ARBA00023125"/>
    </source>
</evidence>
<dbReference type="Gene3D" id="3.90.1680.10">
    <property type="entry name" value="SOS response associated peptidase-like"/>
    <property type="match status" value="1"/>
</dbReference>
<keyword evidence="4 8" id="KW-0378">Hydrolase</keyword>
<keyword evidence="6" id="KW-0238">DNA-binding</keyword>
<comment type="caution">
    <text evidence="9">The sequence shown here is derived from an EMBL/GenBank/DDBJ whole genome shotgun (WGS) entry which is preliminary data.</text>
</comment>
<evidence type="ECO:0000313" key="9">
    <source>
        <dbReference type="EMBL" id="GGX04865.1"/>
    </source>
</evidence>
<dbReference type="InterPro" id="IPR003738">
    <property type="entry name" value="SRAP"/>
</dbReference>
<keyword evidence="10" id="KW-1185">Reference proteome</keyword>
<evidence type="ECO:0000256" key="7">
    <source>
        <dbReference type="ARBA" id="ARBA00023239"/>
    </source>
</evidence>
<evidence type="ECO:0000313" key="10">
    <source>
        <dbReference type="Proteomes" id="UP000601108"/>
    </source>
</evidence>
<dbReference type="AlphaFoldDB" id="A0A918JSX2"/>
<accession>A0A918JSX2</accession>
<dbReference type="EC" id="3.4.-.-" evidence="8"/>
<evidence type="ECO:0000256" key="2">
    <source>
        <dbReference type="ARBA" id="ARBA00022670"/>
    </source>
</evidence>
<protein>
    <recommendedName>
        <fullName evidence="8">Abasic site processing protein</fullName>
        <ecNumber evidence="8">3.4.-.-</ecNumber>
    </recommendedName>
</protein>
<evidence type="ECO:0000256" key="3">
    <source>
        <dbReference type="ARBA" id="ARBA00022763"/>
    </source>
</evidence>
<reference evidence="9 10" key="1">
    <citation type="journal article" date="2014" name="Int. J. Syst. Evol. Microbiol.">
        <title>Complete genome sequence of Corynebacterium casei LMG S-19264T (=DSM 44701T), isolated from a smear-ripened cheese.</title>
        <authorList>
            <consortium name="US DOE Joint Genome Institute (JGI-PGF)"/>
            <person name="Walter F."/>
            <person name="Albersmeier A."/>
            <person name="Kalinowski J."/>
            <person name="Ruckert C."/>
        </authorList>
    </citation>
    <scope>NUCLEOTIDE SEQUENCE [LARGE SCALE GENOMIC DNA]</scope>
    <source>
        <strain evidence="9 10">KCTC 12285</strain>
    </source>
</reference>
<sequence length="235" mass="27313">MDMYNKVSNTAERKMIENEFGVTFKFPKLYKPSPVINGAEEATLSIITMENPDIISYGIWGILPNDYKDEWMDFQNVLSTLSVNKKNLNRDFLFKKPFRYRRCLIIVTGFFINHLHNGHLYPYYVYLNTKKPFCLAGVYNTLDDGFLTCSIVVTNTFGVINKIQNINSKMPVVVPKDLYKLWLNQDSTSEQLNDLIVPSSLKFQAHPIAKEFFKNGISYESMLEPVYYKDIPNRL</sequence>